<evidence type="ECO:0000313" key="3">
    <source>
        <dbReference type="WBParaSite" id="NBR_0001977201-mRNA-1"/>
    </source>
</evidence>
<dbReference type="Gene3D" id="3.40.50.1400">
    <property type="match status" value="1"/>
</dbReference>
<gene>
    <name evidence="1" type="ORF">NBR_LOCUS19773</name>
</gene>
<reference evidence="1 2" key="2">
    <citation type="submission" date="2018-11" db="EMBL/GenBank/DDBJ databases">
        <authorList>
            <consortium name="Pathogen Informatics"/>
        </authorList>
    </citation>
    <scope>NUCLEOTIDE SEQUENCE [LARGE SCALE GENOMIC DNA]</scope>
</reference>
<proteinExistence type="predicted"/>
<dbReference type="STRING" id="27835.A0A0N4YRA0"/>
<keyword evidence="2" id="KW-1185">Reference proteome</keyword>
<dbReference type="WBParaSite" id="NBR_0001977201-mRNA-1">
    <property type="protein sequence ID" value="NBR_0001977201-mRNA-1"/>
    <property type="gene ID" value="NBR_0001977201"/>
</dbReference>
<evidence type="ECO:0000313" key="1">
    <source>
        <dbReference type="EMBL" id="VDL83509.1"/>
    </source>
</evidence>
<dbReference type="OMA" id="PWKLAWF"/>
<accession>A0A0N4YRA0</accession>
<dbReference type="Proteomes" id="UP000271162">
    <property type="component" value="Unassembled WGS sequence"/>
</dbReference>
<sequence>MIPGGFFIQSLSKGLRRSAAYGFCTEVPKDKTHVLFMHFGLPRSQYYAKNFLRKSASLYYNLPKNLERFIPSYFLLNGKITDCIDKYGEGSYIEKTLDRFTNAIQGNLNTIMPEFNSISCSNAYLFEEPSIADALEDVGRPLRFHPPWMGVNFPMSELCPTPLIPSMCPLYTDGAIIRSLYWIDILQRHRDEIGGVVFCSPNVTKRLSAQLGPGKQIAVVPVTSLLPDFNTFSVLPRISQSLDRVLLVQPEPDNPLLIQGVVEVIKNHLLGRRNSQLQDRCDWCINKQCESMRYMFTNS</sequence>
<dbReference type="EMBL" id="UYSL01024473">
    <property type="protein sequence ID" value="VDL83509.1"/>
    <property type="molecule type" value="Genomic_DNA"/>
</dbReference>
<name>A0A0N4YRA0_NIPBR</name>
<evidence type="ECO:0000313" key="2">
    <source>
        <dbReference type="Proteomes" id="UP000271162"/>
    </source>
</evidence>
<dbReference type="AlphaFoldDB" id="A0A0N4YRA0"/>
<organism evidence="3">
    <name type="scientific">Nippostrongylus brasiliensis</name>
    <name type="common">Rat hookworm</name>
    <dbReference type="NCBI Taxonomy" id="27835"/>
    <lineage>
        <taxon>Eukaryota</taxon>
        <taxon>Metazoa</taxon>
        <taxon>Ecdysozoa</taxon>
        <taxon>Nematoda</taxon>
        <taxon>Chromadorea</taxon>
        <taxon>Rhabditida</taxon>
        <taxon>Rhabditina</taxon>
        <taxon>Rhabditomorpha</taxon>
        <taxon>Strongyloidea</taxon>
        <taxon>Heligmosomidae</taxon>
        <taxon>Nippostrongylus</taxon>
    </lineage>
</organism>
<reference evidence="3" key="1">
    <citation type="submission" date="2017-02" db="UniProtKB">
        <authorList>
            <consortium name="WormBaseParasite"/>
        </authorList>
    </citation>
    <scope>IDENTIFICATION</scope>
</reference>
<dbReference type="SUPFAM" id="SSF53800">
    <property type="entry name" value="Chelatase"/>
    <property type="match status" value="1"/>
</dbReference>
<protein>
    <submittedName>
        <fullName evidence="3">Transcriptional regulator</fullName>
    </submittedName>
</protein>